<dbReference type="AlphaFoldDB" id="A0A813H013"/>
<organism evidence="2 3">
    <name type="scientific">Polarella glacialis</name>
    <name type="common">Dinoflagellate</name>
    <dbReference type="NCBI Taxonomy" id="89957"/>
    <lineage>
        <taxon>Eukaryota</taxon>
        <taxon>Sar</taxon>
        <taxon>Alveolata</taxon>
        <taxon>Dinophyceae</taxon>
        <taxon>Suessiales</taxon>
        <taxon>Suessiaceae</taxon>
        <taxon>Polarella</taxon>
    </lineage>
</organism>
<reference evidence="2" key="1">
    <citation type="submission" date="2021-02" db="EMBL/GenBank/DDBJ databases">
        <authorList>
            <person name="Dougan E. K."/>
            <person name="Rhodes N."/>
            <person name="Thang M."/>
            <person name="Chan C."/>
        </authorList>
    </citation>
    <scope>NUCLEOTIDE SEQUENCE</scope>
</reference>
<evidence type="ECO:0000313" key="3">
    <source>
        <dbReference type="Proteomes" id="UP000654075"/>
    </source>
</evidence>
<keyword evidence="3" id="KW-1185">Reference proteome</keyword>
<feature type="transmembrane region" description="Helical" evidence="1">
    <location>
        <begin position="36"/>
        <end position="54"/>
    </location>
</feature>
<dbReference type="Proteomes" id="UP000654075">
    <property type="component" value="Unassembled WGS sequence"/>
</dbReference>
<evidence type="ECO:0000256" key="1">
    <source>
        <dbReference type="SAM" id="Phobius"/>
    </source>
</evidence>
<keyword evidence="1" id="KW-0472">Membrane</keyword>
<accession>A0A813H013</accession>
<keyword evidence="1" id="KW-0812">Transmembrane</keyword>
<protein>
    <submittedName>
        <fullName evidence="2">Uncharacterized protein</fullName>
    </submittedName>
</protein>
<feature type="non-terminal residue" evidence="2">
    <location>
        <position position="116"/>
    </location>
</feature>
<dbReference type="EMBL" id="CAJNNV010030008">
    <property type="protein sequence ID" value="CAE8631032.1"/>
    <property type="molecule type" value="Genomic_DNA"/>
</dbReference>
<name>A0A813H013_POLGL</name>
<sequence>VHIVCTFPVDVGMLDSGHGSAYRPDSAMRTCTNPCWALWFVMMLGHLVYAYVYAVQHGDLAKLSGLPNGQGLVCGVDAEVANLPYLYLCPDESNRGGETHAAVGLEDLVCVSKCPV</sequence>
<keyword evidence="1" id="KW-1133">Transmembrane helix</keyword>
<feature type="non-terminal residue" evidence="2">
    <location>
        <position position="1"/>
    </location>
</feature>
<comment type="caution">
    <text evidence="2">The sequence shown here is derived from an EMBL/GenBank/DDBJ whole genome shotgun (WGS) entry which is preliminary data.</text>
</comment>
<proteinExistence type="predicted"/>
<evidence type="ECO:0000313" key="2">
    <source>
        <dbReference type="EMBL" id="CAE8631032.1"/>
    </source>
</evidence>
<gene>
    <name evidence="2" type="ORF">PGLA1383_LOCUS47172</name>
</gene>